<evidence type="ECO:0000313" key="2">
    <source>
        <dbReference type="Proteomes" id="UP001066276"/>
    </source>
</evidence>
<accession>A0AAV7UTC0</accession>
<organism evidence="1 2">
    <name type="scientific">Pleurodeles waltl</name>
    <name type="common">Iberian ribbed newt</name>
    <dbReference type="NCBI Taxonomy" id="8319"/>
    <lineage>
        <taxon>Eukaryota</taxon>
        <taxon>Metazoa</taxon>
        <taxon>Chordata</taxon>
        <taxon>Craniata</taxon>
        <taxon>Vertebrata</taxon>
        <taxon>Euteleostomi</taxon>
        <taxon>Amphibia</taxon>
        <taxon>Batrachia</taxon>
        <taxon>Caudata</taxon>
        <taxon>Salamandroidea</taxon>
        <taxon>Salamandridae</taxon>
        <taxon>Pleurodelinae</taxon>
        <taxon>Pleurodeles</taxon>
    </lineage>
</organism>
<proteinExistence type="predicted"/>
<protein>
    <submittedName>
        <fullName evidence="1">Uncharacterized protein</fullName>
    </submittedName>
</protein>
<name>A0AAV7UTC0_PLEWA</name>
<dbReference type="Proteomes" id="UP001066276">
    <property type="component" value="Chromosome 2_2"/>
</dbReference>
<reference evidence="1" key="1">
    <citation type="journal article" date="2022" name="bioRxiv">
        <title>Sequencing and chromosome-scale assembly of the giantPleurodeles waltlgenome.</title>
        <authorList>
            <person name="Brown T."/>
            <person name="Elewa A."/>
            <person name="Iarovenko S."/>
            <person name="Subramanian E."/>
            <person name="Araus A.J."/>
            <person name="Petzold A."/>
            <person name="Susuki M."/>
            <person name="Suzuki K.-i.T."/>
            <person name="Hayashi T."/>
            <person name="Toyoda A."/>
            <person name="Oliveira C."/>
            <person name="Osipova E."/>
            <person name="Leigh N.D."/>
            <person name="Simon A."/>
            <person name="Yun M.H."/>
        </authorList>
    </citation>
    <scope>NUCLEOTIDE SEQUENCE</scope>
    <source>
        <strain evidence="1">20211129_DDA</strain>
        <tissue evidence="1">Liver</tissue>
    </source>
</reference>
<dbReference type="AlphaFoldDB" id="A0AAV7UTC0"/>
<gene>
    <name evidence="1" type="ORF">NDU88_001615</name>
</gene>
<sequence length="100" mass="10807">MNGPHSCQRRLALASDKRISAPLTWNATVKVACGIAGSLTSSPSRLAPCPHPILDATRLDLVPWLLRSLPSSEVRIETRKQSAFLQALASLLSAFNDITK</sequence>
<evidence type="ECO:0000313" key="1">
    <source>
        <dbReference type="EMBL" id="KAJ1192304.1"/>
    </source>
</evidence>
<keyword evidence="2" id="KW-1185">Reference proteome</keyword>
<dbReference type="EMBL" id="JANPWB010000004">
    <property type="protein sequence ID" value="KAJ1192304.1"/>
    <property type="molecule type" value="Genomic_DNA"/>
</dbReference>
<comment type="caution">
    <text evidence="1">The sequence shown here is derived from an EMBL/GenBank/DDBJ whole genome shotgun (WGS) entry which is preliminary data.</text>
</comment>